<keyword evidence="3" id="KW-1185">Reference proteome</keyword>
<reference evidence="3" key="1">
    <citation type="journal article" date="2019" name="Int. J. Syst. Evol. Microbiol.">
        <title>The Global Catalogue of Microorganisms (GCM) 10K type strain sequencing project: providing services to taxonomists for standard genome sequencing and annotation.</title>
        <authorList>
            <consortium name="The Broad Institute Genomics Platform"/>
            <consortium name="The Broad Institute Genome Sequencing Center for Infectious Disease"/>
            <person name="Wu L."/>
            <person name="Ma J."/>
        </authorList>
    </citation>
    <scope>NUCLEOTIDE SEQUENCE [LARGE SCALE GENOMIC DNA]</scope>
    <source>
        <strain evidence="3">CGMCC 1.15399</strain>
    </source>
</reference>
<evidence type="ECO:0000256" key="1">
    <source>
        <dbReference type="SAM" id="MobiDB-lite"/>
    </source>
</evidence>
<feature type="region of interest" description="Disordered" evidence="1">
    <location>
        <begin position="1"/>
        <end position="90"/>
    </location>
</feature>
<protein>
    <submittedName>
        <fullName evidence="2">Uncharacterized protein</fullName>
    </submittedName>
</protein>
<comment type="caution">
    <text evidence="2">The sequence shown here is derived from an EMBL/GenBank/DDBJ whole genome shotgun (WGS) entry which is preliminary data.</text>
</comment>
<accession>A0ABW4GK43</accession>
<feature type="compositionally biased region" description="Basic residues" evidence="1">
    <location>
        <begin position="1"/>
        <end position="10"/>
    </location>
</feature>
<name>A0ABW4GK43_9ACTN</name>
<feature type="compositionally biased region" description="Basic and acidic residues" evidence="1">
    <location>
        <begin position="28"/>
        <end position="51"/>
    </location>
</feature>
<organism evidence="2 3">
    <name type="scientific">Nonomuraea guangzhouensis</name>
    <dbReference type="NCBI Taxonomy" id="1291555"/>
    <lineage>
        <taxon>Bacteria</taxon>
        <taxon>Bacillati</taxon>
        <taxon>Actinomycetota</taxon>
        <taxon>Actinomycetes</taxon>
        <taxon>Streptosporangiales</taxon>
        <taxon>Streptosporangiaceae</taxon>
        <taxon>Nonomuraea</taxon>
    </lineage>
</organism>
<dbReference type="RefSeq" id="WP_219536038.1">
    <property type="nucleotide sequence ID" value="NZ_JAHKRM010000028.1"/>
</dbReference>
<evidence type="ECO:0000313" key="3">
    <source>
        <dbReference type="Proteomes" id="UP001597097"/>
    </source>
</evidence>
<sequence>MSKRSRRRRVLTSGAPSWLPGFGPGEPHGPDNDFPRDEPGGGEGGVREPRRPKPAPPSLTAEVPLPEPPLWAHDRSVPPPDEVTRMLALD</sequence>
<proteinExistence type="predicted"/>
<dbReference type="EMBL" id="JBHUCM010000038">
    <property type="protein sequence ID" value="MFD1543155.1"/>
    <property type="molecule type" value="Genomic_DNA"/>
</dbReference>
<gene>
    <name evidence="2" type="ORF">ACFSJ0_39310</name>
</gene>
<dbReference type="Proteomes" id="UP001597097">
    <property type="component" value="Unassembled WGS sequence"/>
</dbReference>
<evidence type="ECO:0000313" key="2">
    <source>
        <dbReference type="EMBL" id="MFD1543155.1"/>
    </source>
</evidence>